<dbReference type="InterPro" id="IPR000014">
    <property type="entry name" value="PAS"/>
</dbReference>
<dbReference type="PROSITE" id="PS50112">
    <property type="entry name" value="PAS"/>
    <property type="match status" value="1"/>
</dbReference>
<keyword evidence="6" id="KW-0804">Transcription</keyword>
<dbReference type="InterPro" id="IPR025943">
    <property type="entry name" value="Sigma_54_int_dom_ATP-bd_2"/>
</dbReference>
<keyword evidence="12" id="KW-1185">Reference proteome</keyword>
<dbReference type="PROSITE" id="PS00676">
    <property type="entry name" value="SIGMA54_INTERACT_2"/>
    <property type="match status" value="1"/>
</dbReference>
<evidence type="ECO:0000313" key="11">
    <source>
        <dbReference type="EMBL" id="MBD1387912.1"/>
    </source>
</evidence>
<evidence type="ECO:0000256" key="7">
    <source>
        <dbReference type="SAM" id="Coils"/>
    </source>
</evidence>
<dbReference type="InterPro" id="IPR013767">
    <property type="entry name" value="PAS_fold"/>
</dbReference>
<dbReference type="PROSITE" id="PS50045">
    <property type="entry name" value="SIGMA54_INTERACT_4"/>
    <property type="match status" value="1"/>
</dbReference>
<reference evidence="11" key="1">
    <citation type="submission" date="2020-09" db="EMBL/GenBank/DDBJ databases">
        <title>A novel bacterium of genus Neiella, isolated from South China Sea.</title>
        <authorList>
            <person name="Huang H."/>
            <person name="Mo K."/>
            <person name="Hu Y."/>
        </authorList>
    </citation>
    <scope>NUCLEOTIDE SEQUENCE</scope>
    <source>
        <strain evidence="11">HB171785</strain>
    </source>
</reference>
<dbReference type="Gene3D" id="1.10.10.60">
    <property type="entry name" value="Homeodomain-like"/>
    <property type="match status" value="1"/>
</dbReference>
<feature type="domain" description="Sigma-54 factor interaction" evidence="8">
    <location>
        <begin position="324"/>
        <end position="553"/>
    </location>
</feature>
<dbReference type="PROSITE" id="PS00688">
    <property type="entry name" value="SIGMA54_INTERACT_3"/>
    <property type="match status" value="1"/>
</dbReference>
<dbReference type="Gene3D" id="1.10.8.60">
    <property type="match status" value="1"/>
</dbReference>
<dbReference type="GO" id="GO:0006355">
    <property type="term" value="P:regulation of DNA-templated transcription"/>
    <property type="evidence" value="ECO:0007669"/>
    <property type="project" value="InterPro"/>
</dbReference>
<dbReference type="InterPro" id="IPR000700">
    <property type="entry name" value="PAS-assoc_C"/>
</dbReference>
<dbReference type="PANTHER" id="PTHR32071:SF117">
    <property type="entry name" value="PTS-DEPENDENT DIHYDROXYACETONE KINASE OPERON REGULATORY PROTEIN-RELATED"/>
    <property type="match status" value="1"/>
</dbReference>
<evidence type="ECO:0000313" key="12">
    <source>
        <dbReference type="Proteomes" id="UP000638014"/>
    </source>
</evidence>
<accession>A0A8J6QGJ0</accession>
<dbReference type="GO" id="GO:0003677">
    <property type="term" value="F:DNA binding"/>
    <property type="evidence" value="ECO:0007669"/>
    <property type="project" value="UniProtKB-KW"/>
</dbReference>
<protein>
    <submittedName>
        <fullName evidence="11">Sigma 54-interacting transcriptional regulator</fullName>
    </submittedName>
</protein>
<dbReference type="NCBIfam" id="TIGR00229">
    <property type="entry name" value="sensory_box"/>
    <property type="match status" value="1"/>
</dbReference>
<dbReference type="InterPro" id="IPR009057">
    <property type="entry name" value="Homeodomain-like_sf"/>
</dbReference>
<dbReference type="PROSITE" id="PS00675">
    <property type="entry name" value="SIGMA54_INTERACT_1"/>
    <property type="match status" value="1"/>
</dbReference>
<dbReference type="Pfam" id="PF00158">
    <property type="entry name" value="Sigma54_activat"/>
    <property type="match status" value="1"/>
</dbReference>
<keyword evidence="5" id="KW-0010">Activator</keyword>
<dbReference type="SUPFAM" id="SSF46689">
    <property type="entry name" value="Homeodomain-like"/>
    <property type="match status" value="1"/>
</dbReference>
<dbReference type="InterPro" id="IPR027417">
    <property type="entry name" value="P-loop_NTPase"/>
</dbReference>
<dbReference type="SUPFAM" id="SSF55785">
    <property type="entry name" value="PYP-like sensor domain (PAS domain)"/>
    <property type="match status" value="1"/>
</dbReference>
<dbReference type="Pfam" id="PF00989">
    <property type="entry name" value="PAS"/>
    <property type="match status" value="1"/>
</dbReference>
<dbReference type="GO" id="GO:0005524">
    <property type="term" value="F:ATP binding"/>
    <property type="evidence" value="ECO:0007669"/>
    <property type="project" value="UniProtKB-KW"/>
</dbReference>
<dbReference type="InterPro" id="IPR002078">
    <property type="entry name" value="Sigma_54_int"/>
</dbReference>
<keyword evidence="1" id="KW-0547">Nucleotide-binding</keyword>
<dbReference type="SMART" id="SM00382">
    <property type="entry name" value="AAA"/>
    <property type="match status" value="1"/>
</dbReference>
<proteinExistence type="predicted"/>
<keyword evidence="3" id="KW-0805">Transcription regulation</keyword>
<evidence type="ECO:0000256" key="5">
    <source>
        <dbReference type="ARBA" id="ARBA00023159"/>
    </source>
</evidence>
<evidence type="ECO:0000259" key="10">
    <source>
        <dbReference type="PROSITE" id="PS50113"/>
    </source>
</evidence>
<evidence type="ECO:0000259" key="9">
    <source>
        <dbReference type="PROSITE" id="PS50112"/>
    </source>
</evidence>
<evidence type="ECO:0000259" key="8">
    <source>
        <dbReference type="PROSITE" id="PS50045"/>
    </source>
</evidence>
<dbReference type="InterPro" id="IPR058031">
    <property type="entry name" value="AAA_lid_NorR"/>
</dbReference>
<evidence type="ECO:0000256" key="6">
    <source>
        <dbReference type="ARBA" id="ARBA00023163"/>
    </source>
</evidence>
<evidence type="ECO:0000256" key="2">
    <source>
        <dbReference type="ARBA" id="ARBA00022840"/>
    </source>
</evidence>
<dbReference type="InterPro" id="IPR025662">
    <property type="entry name" value="Sigma_54_int_dom_ATP-bd_1"/>
</dbReference>
<dbReference type="Proteomes" id="UP000638014">
    <property type="component" value="Unassembled WGS sequence"/>
</dbReference>
<keyword evidence="4" id="KW-0238">DNA-binding</keyword>
<name>A0A8J6QGJ0_9GAMM</name>
<feature type="domain" description="PAC" evidence="10">
    <location>
        <begin position="235"/>
        <end position="292"/>
    </location>
</feature>
<dbReference type="FunFam" id="3.40.50.300:FF:000006">
    <property type="entry name" value="DNA-binding transcriptional regulator NtrC"/>
    <property type="match status" value="1"/>
</dbReference>
<dbReference type="SMART" id="SM00091">
    <property type="entry name" value="PAS"/>
    <property type="match status" value="2"/>
</dbReference>
<dbReference type="CDD" id="cd00009">
    <property type="entry name" value="AAA"/>
    <property type="match status" value="1"/>
</dbReference>
<evidence type="ECO:0000256" key="1">
    <source>
        <dbReference type="ARBA" id="ARBA00022741"/>
    </source>
</evidence>
<dbReference type="AlphaFoldDB" id="A0A8J6QGJ0"/>
<dbReference type="InterPro" id="IPR035965">
    <property type="entry name" value="PAS-like_dom_sf"/>
</dbReference>
<gene>
    <name evidence="11" type="ORF">IC617_00580</name>
</gene>
<comment type="caution">
    <text evidence="11">The sequence shown here is derived from an EMBL/GenBank/DDBJ whole genome shotgun (WGS) entry which is preliminary data.</text>
</comment>
<dbReference type="PROSITE" id="PS50113">
    <property type="entry name" value="PAC"/>
    <property type="match status" value="1"/>
</dbReference>
<keyword evidence="2" id="KW-0067">ATP-binding</keyword>
<dbReference type="Gene3D" id="3.40.50.300">
    <property type="entry name" value="P-loop containing nucleotide triphosphate hydrolases"/>
    <property type="match status" value="1"/>
</dbReference>
<dbReference type="Gene3D" id="3.30.450.20">
    <property type="entry name" value="PAS domain"/>
    <property type="match status" value="1"/>
</dbReference>
<feature type="coiled-coil region" evidence="7">
    <location>
        <begin position="283"/>
        <end position="314"/>
    </location>
</feature>
<sequence length="643" mass="72600">MQFNMDPCALQRAEQLMATIEQIAFWNSPVPQLMVCPVSNLIEAANKSACQLLQVPLAELKQTHASSWFNHCFTQLVVFTQETMMNGHAWSDTLSVKIAEQETPITLETLASQVELEGRQMIQFVFQDVEKIDRNRVQSDAERHYRSGIGQWQRMARIFQDFERENQLILDAAGEGIYGVDANGQATFINPAAERILGFRGEELIGRNIHTAIHYKHCNGNHYHVEDCPIYAAFQEGEVRQVDDDVFWSKSGVPIDVEYTSTPIKDGDQVVGAVVIFRDITEKKRAQRELVQALKEVDQLRQQLEMENAYLQEEISSEFNNHQIVGRSQAVRELVKQINLVAPTDVTVLICGESGTGKELIARAIHESSKRSKRSLIRVNCAAIPAELFESEFFGHAKGSFTGATSDRPGRFELAHGGTLFLDEVGEIPLALQGKLLRVLQEQQLERIGESSTRNVDVRIIAATNRNLAEMVAAGTFREDLYFRLNVFPIESAPLRQRADDIPLLAQHFLDKAGKRLNKPDMRISLAQLETLKRYDWPGNIRELENVIERQVILAHGQWLKFDDLQTETQQRTELNIAESAIVTASDLKQHERQSIINALKQARGKVFGRDGAAEIMGVKPTTLASRIKRLGIDVRLFKGEHV</sequence>
<dbReference type="EMBL" id="JACXAF010000001">
    <property type="protein sequence ID" value="MBD1387912.1"/>
    <property type="molecule type" value="Genomic_DNA"/>
</dbReference>
<dbReference type="InterPro" id="IPR003593">
    <property type="entry name" value="AAA+_ATPase"/>
</dbReference>
<evidence type="ECO:0000256" key="3">
    <source>
        <dbReference type="ARBA" id="ARBA00023015"/>
    </source>
</evidence>
<dbReference type="FunFam" id="1.10.8.60:FF:000014">
    <property type="entry name" value="DNA-binding transcriptional regulator NtrC"/>
    <property type="match status" value="1"/>
</dbReference>
<organism evidence="11 12">
    <name type="scientific">Neiella litorisoli</name>
    <dbReference type="NCBI Taxonomy" id="2771431"/>
    <lineage>
        <taxon>Bacteria</taxon>
        <taxon>Pseudomonadati</taxon>
        <taxon>Pseudomonadota</taxon>
        <taxon>Gammaproteobacteria</taxon>
        <taxon>Alteromonadales</taxon>
        <taxon>Echinimonadaceae</taxon>
        <taxon>Neiella</taxon>
    </lineage>
</organism>
<feature type="domain" description="PAS" evidence="9">
    <location>
        <begin position="162"/>
        <end position="214"/>
    </location>
</feature>
<evidence type="ECO:0000256" key="4">
    <source>
        <dbReference type="ARBA" id="ARBA00023125"/>
    </source>
</evidence>
<dbReference type="Pfam" id="PF25601">
    <property type="entry name" value="AAA_lid_14"/>
    <property type="match status" value="1"/>
</dbReference>
<dbReference type="PANTHER" id="PTHR32071">
    <property type="entry name" value="TRANSCRIPTIONAL REGULATORY PROTEIN"/>
    <property type="match status" value="1"/>
</dbReference>
<keyword evidence="7" id="KW-0175">Coiled coil</keyword>
<dbReference type="SUPFAM" id="SSF52540">
    <property type="entry name" value="P-loop containing nucleoside triphosphate hydrolases"/>
    <property type="match status" value="1"/>
</dbReference>
<dbReference type="CDD" id="cd00130">
    <property type="entry name" value="PAS"/>
    <property type="match status" value="1"/>
</dbReference>
<dbReference type="InterPro" id="IPR025944">
    <property type="entry name" value="Sigma_54_int_dom_CS"/>
</dbReference>